<gene>
    <name evidence="3" type="ORF">Tco_0726858</name>
</gene>
<dbReference type="SUPFAM" id="SSF57756">
    <property type="entry name" value="Retrovirus zinc finger-like domains"/>
    <property type="match status" value="1"/>
</dbReference>
<dbReference type="InterPro" id="IPR001878">
    <property type="entry name" value="Znf_CCHC"/>
</dbReference>
<evidence type="ECO:0000256" key="1">
    <source>
        <dbReference type="PROSITE-ProRule" id="PRU00047"/>
    </source>
</evidence>
<dbReference type="Pfam" id="PF00098">
    <property type="entry name" value="zf-CCHC"/>
    <property type="match status" value="1"/>
</dbReference>
<dbReference type="Proteomes" id="UP001151760">
    <property type="component" value="Unassembled WGS sequence"/>
</dbReference>
<keyword evidence="1" id="KW-0862">Zinc</keyword>
<dbReference type="SMART" id="SM00343">
    <property type="entry name" value="ZnF_C2HC"/>
    <property type="match status" value="1"/>
</dbReference>
<dbReference type="PROSITE" id="PS50158">
    <property type="entry name" value="ZF_CCHC"/>
    <property type="match status" value="1"/>
</dbReference>
<keyword evidence="1" id="KW-0479">Metal-binding</keyword>
<dbReference type="InterPro" id="IPR036875">
    <property type="entry name" value="Znf_CCHC_sf"/>
</dbReference>
<organism evidence="3 4">
    <name type="scientific">Tanacetum coccineum</name>
    <dbReference type="NCBI Taxonomy" id="301880"/>
    <lineage>
        <taxon>Eukaryota</taxon>
        <taxon>Viridiplantae</taxon>
        <taxon>Streptophyta</taxon>
        <taxon>Embryophyta</taxon>
        <taxon>Tracheophyta</taxon>
        <taxon>Spermatophyta</taxon>
        <taxon>Magnoliopsida</taxon>
        <taxon>eudicotyledons</taxon>
        <taxon>Gunneridae</taxon>
        <taxon>Pentapetalae</taxon>
        <taxon>asterids</taxon>
        <taxon>campanulids</taxon>
        <taxon>Asterales</taxon>
        <taxon>Asteraceae</taxon>
        <taxon>Asteroideae</taxon>
        <taxon>Anthemideae</taxon>
        <taxon>Anthemidinae</taxon>
        <taxon>Tanacetum</taxon>
    </lineage>
</organism>
<reference evidence="3" key="1">
    <citation type="journal article" date="2022" name="Int. J. Mol. Sci.">
        <title>Draft Genome of Tanacetum Coccineum: Genomic Comparison of Closely Related Tanacetum-Family Plants.</title>
        <authorList>
            <person name="Yamashiro T."/>
            <person name="Shiraishi A."/>
            <person name="Nakayama K."/>
            <person name="Satake H."/>
        </authorList>
    </citation>
    <scope>NUCLEOTIDE SEQUENCE</scope>
</reference>
<accession>A0ABQ4YJA0</accession>
<sequence>MSPQPQAEFPQLDSGLAVPSFLPGDDPITSLNKAMAFLNTAITSCFPTINNQLRTSSNPGNQATIQDGRVIVQQVQGDTGLEFCWCYNCQGEGHMARQCTQPKSPRNSAWFKEKILLVQAQEAGQTDDLDAFDSDYDEALGAKAVLMANLFSYNSNVIFEMYYSEQPTFDPTSDIEITSDSNIISYDQYMKETESVAVQNTASTEQKIFVIMSVFEEISNKVAKCNAENIQNKNVHVSLTAELERYK</sequence>
<keyword evidence="1" id="KW-0863">Zinc-finger</keyword>
<keyword evidence="4" id="KW-1185">Reference proteome</keyword>
<evidence type="ECO:0000313" key="3">
    <source>
        <dbReference type="EMBL" id="GJS76977.1"/>
    </source>
</evidence>
<reference evidence="3" key="2">
    <citation type="submission" date="2022-01" db="EMBL/GenBank/DDBJ databases">
        <authorList>
            <person name="Yamashiro T."/>
            <person name="Shiraishi A."/>
            <person name="Satake H."/>
            <person name="Nakayama K."/>
        </authorList>
    </citation>
    <scope>NUCLEOTIDE SEQUENCE</scope>
</reference>
<evidence type="ECO:0000259" key="2">
    <source>
        <dbReference type="PROSITE" id="PS50158"/>
    </source>
</evidence>
<protein>
    <submittedName>
        <fullName evidence="3">Retrovirus-related pol polyprotein from transposon TNT 1-94</fullName>
    </submittedName>
</protein>
<name>A0ABQ4YJA0_9ASTR</name>
<dbReference type="Gene3D" id="4.10.60.10">
    <property type="entry name" value="Zinc finger, CCHC-type"/>
    <property type="match status" value="1"/>
</dbReference>
<evidence type="ECO:0000313" key="4">
    <source>
        <dbReference type="Proteomes" id="UP001151760"/>
    </source>
</evidence>
<feature type="domain" description="CCHC-type" evidence="2">
    <location>
        <begin position="86"/>
        <end position="101"/>
    </location>
</feature>
<dbReference type="EMBL" id="BQNB010010414">
    <property type="protein sequence ID" value="GJS76977.1"/>
    <property type="molecule type" value="Genomic_DNA"/>
</dbReference>
<comment type="caution">
    <text evidence="3">The sequence shown here is derived from an EMBL/GenBank/DDBJ whole genome shotgun (WGS) entry which is preliminary data.</text>
</comment>
<proteinExistence type="predicted"/>